<gene>
    <name evidence="1" type="ORF">SAPINGB_P000603</name>
</gene>
<dbReference type="InterPro" id="IPR023214">
    <property type="entry name" value="HAD_sf"/>
</dbReference>
<protein>
    <recommendedName>
        <fullName evidence="3">HAD-like protein</fullName>
    </recommendedName>
</protein>
<dbReference type="EMBL" id="CABVLU010000001">
    <property type="protein sequence ID" value="VVT44996.1"/>
    <property type="molecule type" value="Genomic_DNA"/>
</dbReference>
<evidence type="ECO:0008006" key="3">
    <source>
        <dbReference type="Google" id="ProtNLM"/>
    </source>
</evidence>
<dbReference type="SFLD" id="SFLDG01129">
    <property type="entry name" value="C1.5:_HAD__Beta-PGM__Phosphata"/>
    <property type="match status" value="1"/>
</dbReference>
<dbReference type="Gene3D" id="3.40.50.1000">
    <property type="entry name" value="HAD superfamily/HAD-like"/>
    <property type="match status" value="1"/>
</dbReference>
<dbReference type="SFLD" id="SFLDS00003">
    <property type="entry name" value="Haloacid_Dehalogenase"/>
    <property type="match status" value="1"/>
</dbReference>
<dbReference type="Proteomes" id="UP000398389">
    <property type="component" value="Unassembled WGS sequence"/>
</dbReference>
<dbReference type="OrthoDB" id="426235at2759"/>
<dbReference type="NCBIfam" id="TIGR01509">
    <property type="entry name" value="HAD-SF-IA-v3"/>
    <property type="match status" value="1"/>
</dbReference>
<dbReference type="RefSeq" id="XP_031851217.1">
    <property type="nucleotide sequence ID" value="XM_031995326.1"/>
</dbReference>
<sequence length="226" mass="24950">MALSTRRLVLAPKAVAETPIVGIIFDMDGTLCKPQTWMFQRMRDALGIDKSLDILDYVHGLPEDEQASAHLKLQAVEREAMVDMEATPGVQRLLDWVDSQGIPKAILTRNFPIPVQHLLDKVLVGHAFEPVITRDFRPPKPSPAGILAIAKTWNVDPHKLVMVGDSIDDMMAGHRAGSGTILLRTPVNEHVSGEPETDVTVENIDDIIEILEKGFTTKEKPSEPVL</sequence>
<dbReference type="Gene3D" id="1.10.260.80">
    <property type="match status" value="1"/>
</dbReference>
<dbReference type="SUPFAM" id="SSF56784">
    <property type="entry name" value="HAD-like"/>
    <property type="match status" value="1"/>
</dbReference>
<dbReference type="GeneID" id="43579426"/>
<evidence type="ECO:0000313" key="1">
    <source>
        <dbReference type="EMBL" id="VVT44996.1"/>
    </source>
</evidence>
<dbReference type="Pfam" id="PF00702">
    <property type="entry name" value="Hydrolase"/>
    <property type="match status" value="1"/>
</dbReference>
<dbReference type="InterPro" id="IPR036412">
    <property type="entry name" value="HAD-like_sf"/>
</dbReference>
<dbReference type="AlphaFoldDB" id="A0A5E8B6W2"/>
<organism evidence="1 2">
    <name type="scientific">Magnusiomyces paraingens</name>
    <dbReference type="NCBI Taxonomy" id="2606893"/>
    <lineage>
        <taxon>Eukaryota</taxon>
        <taxon>Fungi</taxon>
        <taxon>Dikarya</taxon>
        <taxon>Ascomycota</taxon>
        <taxon>Saccharomycotina</taxon>
        <taxon>Dipodascomycetes</taxon>
        <taxon>Dipodascales</taxon>
        <taxon>Dipodascaceae</taxon>
        <taxon>Magnusiomyces</taxon>
    </lineage>
</organism>
<dbReference type="PANTHER" id="PTHR43885">
    <property type="entry name" value="HALOACID DEHALOGENASE-LIKE HYDROLASE"/>
    <property type="match status" value="1"/>
</dbReference>
<reference evidence="1 2" key="1">
    <citation type="submission" date="2019-09" db="EMBL/GenBank/DDBJ databases">
        <authorList>
            <person name="Brejova B."/>
        </authorList>
    </citation>
    <scope>NUCLEOTIDE SEQUENCE [LARGE SCALE GENOMIC DNA]</scope>
</reference>
<keyword evidence="2" id="KW-1185">Reference proteome</keyword>
<proteinExistence type="predicted"/>
<dbReference type="InterPro" id="IPR006439">
    <property type="entry name" value="HAD-SF_hydro_IA"/>
</dbReference>
<dbReference type="GO" id="GO:0016791">
    <property type="term" value="F:phosphatase activity"/>
    <property type="evidence" value="ECO:0007669"/>
    <property type="project" value="UniProtKB-ARBA"/>
</dbReference>
<dbReference type="NCBIfam" id="TIGR01549">
    <property type="entry name" value="HAD-SF-IA-v1"/>
    <property type="match status" value="1"/>
</dbReference>
<dbReference type="PANTHER" id="PTHR43885:SF1">
    <property type="entry name" value="SUPERFAMILY HYDROLASE, PUTATIVE (AFU_ORTHOLOGUE AFUA_4G13290)-RELATED"/>
    <property type="match status" value="1"/>
</dbReference>
<accession>A0A5E8B6W2</accession>
<evidence type="ECO:0000313" key="2">
    <source>
        <dbReference type="Proteomes" id="UP000398389"/>
    </source>
</evidence>
<name>A0A5E8B6W2_9ASCO</name>